<evidence type="ECO:0000313" key="2">
    <source>
        <dbReference type="EMBL" id="VCX19812.1"/>
    </source>
</evidence>
<proteinExistence type="predicted"/>
<evidence type="ECO:0000256" key="1">
    <source>
        <dbReference type="SAM" id="MobiDB-lite"/>
    </source>
</evidence>
<organism evidence="2 3">
    <name type="scientific">Gulo gulo</name>
    <name type="common">Wolverine</name>
    <name type="synonym">Gluton</name>
    <dbReference type="NCBI Taxonomy" id="48420"/>
    <lineage>
        <taxon>Eukaryota</taxon>
        <taxon>Metazoa</taxon>
        <taxon>Chordata</taxon>
        <taxon>Craniata</taxon>
        <taxon>Vertebrata</taxon>
        <taxon>Euteleostomi</taxon>
        <taxon>Mammalia</taxon>
        <taxon>Eutheria</taxon>
        <taxon>Laurasiatheria</taxon>
        <taxon>Carnivora</taxon>
        <taxon>Caniformia</taxon>
        <taxon>Musteloidea</taxon>
        <taxon>Mustelidae</taxon>
        <taxon>Guloninae</taxon>
        <taxon>Gulo</taxon>
    </lineage>
</organism>
<accession>A0A9X9Q582</accession>
<evidence type="ECO:0000313" key="3">
    <source>
        <dbReference type="Proteomes" id="UP000269945"/>
    </source>
</evidence>
<name>A0A9X9Q582_GULGU</name>
<feature type="region of interest" description="Disordered" evidence="1">
    <location>
        <begin position="21"/>
        <end position="86"/>
    </location>
</feature>
<dbReference type="AlphaFoldDB" id="A0A9X9Q582"/>
<dbReference type="EMBL" id="CYRY02036801">
    <property type="protein sequence ID" value="VCX19812.1"/>
    <property type="molecule type" value="Genomic_DNA"/>
</dbReference>
<feature type="non-terminal residue" evidence="2">
    <location>
        <position position="126"/>
    </location>
</feature>
<gene>
    <name evidence="2" type="ORF">BN2614_LOCUS4</name>
</gene>
<dbReference type="Proteomes" id="UP000269945">
    <property type="component" value="Unassembled WGS sequence"/>
</dbReference>
<reference evidence="2 3" key="1">
    <citation type="submission" date="2018-10" db="EMBL/GenBank/DDBJ databases">
        <authorList>
            <person name="Ekblom R."/>
            <person name="Jareborg N."/>
        </authorList>
    </citation>
    <scope>NUCLEOTIDE SEQUENCE [LARGE SCALE GENOMIC DNA]</scope>
    <source>
        <tissue evidence="2">Muscle</tissue>
    </source>
</reference>
<protein>
    <submittedName>
        <fullName evidence="2">Uncharacterized protein</fullName>
    </submittedName>
</protein>
<keyword evidence="3" id="KW-1185">Reference proteome</keyword>
<comment type="caution">
    <text evidence="2">The sequence shown here is derived from an EMBL/GenBank/DDBJ whole genome shotgun (WGS) entry which is preliminary data.</text>
</comment>
<sequence length="126" mass="14091">VLFPVAVISVVVAIVIWHQSTRRKQKEVQRPLSATRNRPRRQKRNPQTVKDVQPQEMSQMKLHAPDLPVEGNEPPASFLITKPDFPPPPIPTSVSTSFLHNATKVLPSTVFKDKIMSTPKGSNPKV</sequence>